<feature type="region of interest" description="Disordered" evidence="1">
    <location>
        <begin position="1"/>
        <end position="33"/>
    </location>
</feature>
<dbReference type="EMBL" id="CAJVPY010062808">
    <property type="protein sequence ID" value="CAG8822964.1"/>
    <property type="molecule type" value="Genomic_DNA"/>
</dbReference>
<evidence type="ECO:0000313" key="3">
    <source>
        <dbReference type="Proteomes" id="UP000789405"/>
    </source>
</evidence>
<evidence type="ECO:0000256" key="1">
    <source>
        <dbReference type="SAM" id="MobiDB-lite"/>
    </source>
</evidence>
<proteinExistence type="predicted"/>
<name>A0A9N9PJM2_9GLOM</name>
<gene>
    <name evidence="2" type="ORF">DERYTH_LOCUS27407</name>
</gene>
<reference evidence="2" key="1">
    <citation type="submission" date="2021-06" db="EMBL/GenBank/DDBJ databases">
        <authorList>
            <person name="Kallberg Y."/>
            <person name="Tangrot J."/>
            <person name="Rosling A."/>
        </authorList>
    </citation>
    <scope>NUCLEOTIDE SEQUENCE</scope>
    <source>
        <strain evidence="2">MA453B</strain>
    </source>
</reference>
<dbReference type="AlphaFoldDB" id="A0A9N9PJM2"/>
<feature type="non-terminal residue" evidence="2">
    <location>
        <position position="148"/>
    </location>
</feature>
<dbReference type="Proteomes" id="UP000789405">
    <property type="component" value="Unassembled WGS sequence"/>
</dbReference>
<accession>A0A9N9PJM2</accession>
<feature type="region of interest" description="Disordered" evidence="1">
    <location>
        <begin position="108"/>
        <end position="148"/>
    </location>
</feature>
<sequence length="148" mass="16887">RHTNIIPRHNDRHAKSEPITPVLRQEPGSHLEPYDKKGEISCKSRATSYLAQKLVTQAKAKKNLPLAPNVDSKNLSPNNVLNKTTLTPEIKTSQTPNNQLHVNNNMILEKTVEPNTSKKKKVKPPLERKPKQEFSKENIKQNESTEKW</sequence>
<organism evidence="2 3">
    <name type="scientific">Dentiscutata erythropus</name>
    <dbReference type="NCBI Taxonomy" id="1348616"/>
    <lineage>
        <taxon>Eukaryota</taxon>
        <taxon>Fungi</taxon>
        <taxon>Fungi incertae sedis</taxon>
        <taxon>Mucoromycota</taxon>
        <taxon>Glomeromycotina</taxon>
        <taxon>Glomeromycetes</taxon>
        <taxon>Diversisporales</taxon>
        <taxon>Gigasporaceae</taxon>
        <taxon>Dentiscutata</taxon>
    </lineage>
</organism>
<feature type="non-terminal residue" evidence="2">
    <location>
        <position position="1"/>
    </location>
</feature>
<feature type="compositionally biased region" description="Basic and acidic residues" evidence="1">
    <location>
        <begin position="124"/>
        <end position="148"/>
    </location>
</feature>
<keyword evidence="3" id="KW-1185">Reference proteome</keyword>
<evidence type="ECO:0000313" key="2">
    <source>
        <dbReference type="EMBL" id="CAG8822964.1"/>
    </source>
</evidence>
<protein>
    <submittedName>
        <fullName evidence="2">26424_t:CDS:1</fullName>
    </submittedName>
</protein>
<comment type="caution">
    <text evidence="2">The sequence shown here is derived from an EMBL/GenBank/DDBJ whole genome shotgun (WGS) entry which is preliminary data.</text>
</comment>